<dbReference type="GO" id="GO:0016020">
    <property type="term" value="C:membrane"/>
    <property type="evidence" value="ECO:0007669"/>
    <property type="project" value="UniProtKB-SubCell"/>
</dbReference>
<dbReference type="InterPro" id="IPR015449">
    <property type="entry name" value="K_chnl_Ca-activ_SK"/>
</dbReference>
<keyword evidence="4 8" id="KW-1133">Transmembrane helix</keyword>
<keyword evidence="10" id="KW-1185">Reference proteome</keyword>
<evidence type="ECO:0000256" key="1">
    <source>
        <dbReference type="ARBA" id="ARBA00004141"/>
    </source>
</evidence>
<accession>A0A0N4ZKL8</accession>
<evidence type="ECO:0000256" key="6">
    <source>
        <dbReference type="ARBA" id="ARBA00023136"/>
    </source>
</evidence>
<dbReference type="SMART" id="SM01053">
    <property type="entry name" value="CaMBD"/>
    <property type="match status" value="1"/>
</dbReference>
<feature type="transmembrane region" description="Helical" evidence="8">
    <location>
        <begin position="265"/>
        <end position="282"/>
    </location>
</feature>
<feature type="transmembrane region" description="Helical" evidence="8">
    <location>
        <begin position="510"/>
        <end position="530"/>
    </location>
</feature>
<proteinExistence type="predicted"/>
<dbReference type="WBParaSite" id="PTRK_0000865100.1">
    <property type="protein sequence ID" value="PTRK_0000865100.1"/>
    <property type="gene ID" value="PTRK_0000865100"/>
</dbReference>
<dbReference type="GO" id="GO:0005516">
    <property type="term" value="F:calmodulin binding"/>
    <property type="evidence" value="ECO:0007669"/>
    <property type="project" value="InterPro"/>
</dbReference>
<keyword evidence="5" id="KW-0406">Ion transport</keyword>
<evidence type="ECO:0000256" key="3">
    <source>
        <dbReference type="ARBA" id="ARBA00022692"/>
    </source>
</evidence>
<feature type="transmembrane region" description="Helical" evidence="8">
    <location>
        <begin position="448"/>
        <end position="468"/>
    </location>
</feature>
<dbReference type="STRING" id="131310.A0A0N4ZKL8"/>
<sequence>MTTSSFIPTVVMETDPNDDVIKINNNFTILSRNNSQPQHTFSMDSATYNQYLADKRKGFRCRGSLGPTIASAPSVELEDYRTPKPSVSAIKNGKSFDLSGMEQHNSHTSESNGLIKVSADFLRLHGSRQQFRNLLSARKKLGQLPPAYTQIDCSHESLDSTIGNKHNTLNQPFPQGPMITVENMGTNTLLKMNPFSNSITSIVNGESAMSSVEKNVFFENGNINGGASNKYFKRNNSRYGVPVDKTHVQMLYKLRSDKLNTGVQVTDRCLLLALIGIFFMVIETEMVGQQIFNITKDHPASYLCRTLVLLSTVCLLFEIVHFHINDIYIDLLDCGADDWRVVVNTRRILKFVIEFVACSICPYPGTGNFYWTFIEPQRYEDHKKFVKEVPVDVVLSILMLSRVYLIARFMVMHSKLFQDASTRTLAALNRIQVNFSFVMKTLLDQKPLLFLSIFTFCFWIIMAWTFAQVERYGRDEPSEILYSNALWFIAITSMLNGYGDIVPKTNLGRVIAIFAGICGAIISSILIAVISRKILLSQGQRNVNIFMNDSRLTQEHKNSAARVLQHTWHIYKCLRSDGTDSQLRDHQRRFLNAIHNFRKVKNKMRLFGENCATSMQQMNRLMTEMHTNMQKLMGAQDEMRTQMDVMQRTMRNHFSNCQQRQKISGTMGQNGYNVINQNLSNVNNSSLTVGNNSPPIQQRVMFADFVEESYNKEE</sequence>
<dbReference type="SUPFAM" id="SSF81324">
    <property type="entry name" value="Voltage-gated potassium channels"/>
    <property type="match status" value="1"/>
</dbReference>
<keyword evidence="2" id="KW-0813">Transport</keyword>
<evidence type="ECO:0000256" key="4">
    <source>
        <dbReference type="ARBA" id="ARBA00022989"/>
    </source>
</evidence>
<evidence type="ECO:0000256" key="7">
    <source>
        <dbReference type="ARBA" id="ARBA00023303"/>
    </source>
</evidence>
<feature type="transmembrane region" description="Helical" evidence="8">
    <location>
        <begin position="302"/>
        <end position="324"/>
    </location>
</feature>
<evidence type="ECO:0000313" key="11">
    <source>
        <dbReference type="WBParaSite" id="PTRK_0000865100.1"/>
    </source>
</evidence>
<comment type="subcellular location">
    <subcellularLocation>
        <location evidence="1">Membrane</location>
        <topology evidence="1">Multi-pass membrane protein</topology>
    </subcellularLocation>
</comment>
<dbReference type="PANTHER" id="PTHR10153">
    <property type="entry name" value="SMALL CONDUCTANCE CALCIUM-ACTIVATED POTASSIUM CHANNEL"/>
    <property type="match status" value="1"/>
</dbReference>
<dbReference type="InterPro" id="IPR004178">
    <property type="entry name" value="CaM-bd_dom"/>
</dbReference>
<feature type="domain" description="Calmodulin-binding" evidence="9">
    <location>
        <begin position="549"/>
        <end position="621"/>
    </location>
</feature>
<dbReference type="Pfam" id="PF07885">
    <property type="entry name" value="Ion_trans_2"/>
    <property type="match status" value="1"/>
</dbReference>
<evidence type="ECO:0000256" key="2">
    <source>
        <dbReference type="ARBA" id="ARBA00022448"/>
    </source>
</evidence>
<dbReference type="AlphaFoldDB" id="A0A0N4ZKL8"/>
<protein>
    <submittedName>
        <fullName evidence="11">CaMBD domain-containing protein</fullName>
    </submittedName>
</protein>
<dbReference type="GO" id="GO:0016286">
    <property type="term" value="F:small conductance calcium-activated potassium channel activity"/>
    <property type="evidence" value="ECO:0007669"/>
    <property type="project" value="InterPro"/>
</dbReference>
<dbReference type="Pfam" id="PF02888">
    <property type="entry name" value="CaMBD"/>
    <property type="match status" value="1"/>
</dbReference>
<feature type="transmembrane region" description="Helical" evidence="8">
    <location>
        <begin position="480"/>
        <end position="498"/>
    </location>
</feature>
<evidence type="ECO:0000256" key="8">
    <source>
        <dbReference type="SAM" id="Phobius"/>
    </source>
</evidence>
<keyword evidence="7" id="KW-0407">Ion channel</keyword>
<evidence type="ECO:0000313" key="10">
    <source>
        <dbReference type="Proteomes" id="UP000038045"/>
    </source>
</evidence>
<dbReference type="Proteomes" id="UP000038045">
    <property type="component" value="Unplaced"/>
</dbReference>
<dbReference type="SUPFAM" id="SSF81327">
    <property type="entry name" value="Small-conductance potassium channel"/>
    <property type="match status" value="1"/>
</dbReference>
<dbReference type="Pfam" id="PF03530">
    <property type="entry name" value="SK_channel"/>
    <property type="match status" value="1"/>
</dbReference>
<keyword evidence="6 8" id="KW-0472">Membrane</keyword>
<name>A0A0N4ZKL8_PARTI</name>
<dbReference type="Gene3D" id="1.10.287.70">
    <property type="match status" value="2"/>
</dbReference>
<reference evidence="11" key="1">
    <citation type="submission" date="2017-02" db="UniProtKB">
        <authorList>
            <consortium name="WormBaseParasite"/>
        </authorList>
    </citation>
    <scope>IDENTIFICATION</scope>
</reference>
<keyword evidence="3 8" id="KW-0812">Transmembrane</keyword>
<feature type="transmembrane region" description="Helical" evidence="8">
    <location>
        <begin position="393"/>
        <end position="411"/>
    </location>
</feature>
<organism evidence="10 11">
    <name type="scientific">Parastrongyloides trichosuri</name>
    <name type="common">Possum-specific nematode worm</name>
    <dbReference type="NCBI Taxonomy" id="131310"/>
    <lineage>
        <taxon>Eukaryota</taxon>
        <taxon>Metazoa</taxon>
        <taxon>Ecdysozoa</taxon>
        <taxon>Nematoda</taxon>
        <taxon>Chromadorea</taxon>
        <taxon>Rhabditida</taxon>
        <taxon>Tylenchina</taxon>
        <taxon>Panagrolaimomorpha</taxon>
        <taxon>Strongyloidoidea</taxon>
        <taxon>Strongyloididae</taxon>
        <taxon>Parastrongyloides</taxon>
    </lineage>
</organism>
<evidence type="ECO:0000256" key="5">
    <source>
        <dbReference type="ARBA" id="ARBA00023065"/>
    </source>
</evidence>
<dbReference type="InterPro" id="IPR013099">
    <property type="entry name" value="K_chnl_dom"/>
</dbReference>
<dbReference type="InterPro" id="IPR036122">
    <property type="entry name" value="CaM-bd_dom_sf"/>
</dbReference>
<evidence type="ECO:0000259" key="9">
    <source>
        <dbReference type="SMART" id="SM01053"/>
    </source>
</evidence>